<dbReference type="EMBL" id="JBBYHV010000002">
    <property type="protein sequence ID" value="MEL1251402.1"/>
    <property type="molecule type" value="Genomic_DNA"/>
</dbReference>
<evidence type="ECO:0000313" key="3">
    <source>
        <dbReference type="Proteomes" id="UP001497045"/>
    </source>
</evidence>
<dbReference type="Proteomes" id="UP001497045">
    <property type="component" value="Unassembled WGS sequence"/>
</dbReference>
<dbReference type="RefSeq" id="WP_341673955.1">
    <property type="nucleotide sequence ID" value="NZ_JBBYHV010000002.1"/>
</dbReference>
<evidence type="ECO:0000256" key="1">
    <source>
        <dbReference type="SAM" id="MobiDB-lite"/>
    </source>
</evidence>
<name>A0ABU9IG69_9SPHN</name>
<feature type="region of interest" description="Disordered" evidence="1">
    <location>
        <begin position="50"/>
        <end position="73"/>
    </location>
</feature>
<keyword evidence="3" id="KW-1185">Reference proteome</keyword>
<reference evidence="2 3" key="1">
    <citation type="submission" date="2024-04" db="EMBL/GenBank/DDBJ databases">
        <title>Aurantiacibacter sp. DGU6 16S ribosomal RNA gene Genome sequencing and assembly.</title>
        <authorList>
            <person name="Park S."/>
        </authorList>
    </citation>
    <scope>NUCLEOTIDE SEQUENCE [LARGE SCALE GENOMIC DNA]</scope>
    <source>
        <strain evidence="2 3">DGU6</strain>
    </source>
</reference>
<protein>
    <submittedName>
        <fullName evidence="2">Uncharacterized protein</fullName>
    </submittedName>
</protein>
<sequence>MAATEPHDDLPPQFALCEQMMTAWFETMLAATDQCFRFWCAPFALPADHAAEEPGDLDVPGPLERDHEHNLFA</sequence>
<feature type="compositionally biased region" description="Basic and acidic residues" evidence="1">
    <location>
        <begin position="63"/>
        <end position="73"/>
    </location>
</feature>
<organism evidence="2 3">
    <name type="scientific">Aurantiacibacter gilvus</name>
    <dbReference type="NCBI Taxonomy" id="3139141"/>
    <lineage>
        <taxon>Bacteria</taxon>
        <taxon>Pseudomonadati</taxon>
        <taxon>Pseudomonadota</taxon>
        <taxon>Alphaproteobacteria</taxon>
        <taxon>Sphingomonadales</taxon>
        <taxon>Erythrobacteraceae</taxon>
        <taxon>Aurantiacibacter</taxon>
    </lineage>
</organism>
<gene>
    <name evidence="2" type="ORF">AAEO60_12060</name>
</gene>
<accession>A0ABU9IG69</accession>
<evidence type="ECO:0000313" key="2">
    <source>
        <dbReference type="EMBL" id="MEL1251402.1"/>
    </source>
</evidence>
<comment type="caution">
    <text evidence="2">The sequence shown here is derived from an EMBL/GenBank/DDBJ whole genome shotgun (WGS) entry which is preliminary data.</text>
</comment>
<proteinExistence type="predicted"/>